<evidence type="ECO:0000313" key="7">
    <source>
        <dbReference type="EMBL" id="GLQ03504.1"/>
    </source>
</evidence>
<protein>
    <recommendedName>
        <fullName evidence="6">OmpA-like domain-containing protein</fullName>
    </recommendedName>
</protein>
<dbReference type="PROSITE" id="PS51123">
    <property type="entry name" value="OMPA_2"/>
    <property type="match status" value="1"/>
</dbReference>
<sequence length="290" mass="32867">MNGFPNIIKFALPCALFLTQSGLAAEQNLVQSYENSTWTVKGDSFACSLQQRFENYALLEVKTVPALQQQLVFTWLLKDKPITRLHVSSRKADWQSANTVLTPLNFTSTDIEDNKVQFSADVSALLRLIKQGGWLDTLVSFKDEQLRLTFTNTHSDEIVADYQQCLNNLSPLSWEQARDHQLQFASGQRTVTAEKDLKFLKDLVRYISLDNRVSKVLVDGHTDNTGSPLSNRLLSKERADDVASRLIEFGLPKDILEVRAHGQRYPIIKNSKQGASSNRRVLVRLFRHSS</sequence>
<feature type="signal peptide" evidence="5">
    <location>
        <begin position="1"/>
        <end position="24"/>
    </location>
</feature>
<evidence type="ECO:0000256" key="5">
    <source>
        <dbReference type="SAM" id="SignalP"/>
    </source>
</evidence>
<dbReference type="InterPro" id="IPR036737">
    <property type="entry name" value="OmpA-like_sf"/>
</dbReference>
<dbReference type="RefSeq" id="WP_096038906.1">
    <property type="nucleotide sequence ID" value="NZ_BJXY01000021.1"/>
</dbReference>
<dbReference type="InterPro" id="IPR006664">
    <property type="entry name" value="OMP_bac"/>
</dbReference>
<dbReference type="Gene3D" id="3.30.1330.60">
    <property type="entry name" value="OmpA-like domain"/>
    <property type="match status" value="1"/>
</dbReference>
<name>A0AA37S5J7_9GAMM</name>
<evidence type="ECO:0000256" key="3">
    <source>
        <dbReference type="ARBA" id="ARBA00023237"/>
    </source>
</evidence>
<evidence type="ECO:0000313" key="8">
    <source>
        <dbReference type="Proteomes" id="UP001161408"/>
    </source>
</evidence>
<accession>A0AA37S5J7</accession>
<keyword evidence="5" id="KW-0732">Signal</keyword>
<proteinExistence type="predicted"/>
<evidence type="ECO:0000256" key="4">
    <source>
        <dbReference type="PROSITE-ProRule" id="PRU00473"/>
    </source>
</evidence>
<dbReference type="PANTHER" id="PTHR30329:SF21">
    <property type="entry name" value="LIPOPROTEIN YIAD-RELATED"/>
    <property type="match status" value="1"/>
</dbReference>
<keyword evidence="2 4" id="KW-0472">Membrane</keyword>
<dbReference type="InterPro" id="IPR041544">
    <property type="entry name" value="MotY_N"/>
</dbReference>
<evidence type="ECO:0000256" key="1">
    <source>
        <dbReference type="ARBA" id="ARBA00004442"/>
    </source>
</evidence>
<comment type="subcellular location">
    <subcellularLocation>
        <location evidence="1">Cell outer membrane</location>
    </subcellularLocation>
</comment>
<reference evidence="7" key="2">
    <citation type="submission" date="2023-01" db="EMBL/GenBank/DDBJ databases">
        <title>Draft genome sequence of Pseudoalteromonas tetraodonis strain NBRC 103034.</title>
        <authorList>
            <person name="Sun Q."/>
            <person name="Mori K."/>
        </authorList>
    </citation>
    <scope>NUCLEOTIDE SEQUENCE</scope>
    <source>
        <strain evidence="7">NBRC 103034</strain>
    </source>
</reference>
<dbReference type="Proteomes" id="UP001161408">
    <property type="component" value="Unassembled WGS sequence"/>
</dbReference>
<dbReference type="PRINTS" id="PR01021">
    <property type="entry name" value="OMPADOMAIN"/>
</dbReference>
<dbReference type="AlphaFoldDB" id="A0AA37S5J7"/>
<dbReference type="Pfam" id="PF18393">
    <property type="entry name" value="MotY_N"/>
    <property type="match status" value="1"/>
</dbReference>
<evidence type="ECO:0000259" key="6">
    <source>
        <dbReference type="PROSITE" id="PS51123"/>
    </source>
</evidence>
<dbReference type="PANTHER" id="PTHR30329">
    <property type="entry name" value="STATOR ELEMENT OF FLAGELLAR MOTOR COMPLEX"/>
    <property type="match status" value="1"/>
</dbReference>
<evidence type="ECO:0000256" key="2">
    <source>
        <dbReference type="ARBA" id="ARBA00023136"/>
    </source>
</evidence>
<organism evidence="7 8">
    <name type="scientific">Pseudoalteromonas tetraodonis GFC</name>
    <dbReference type="NCBI Taxonomy" id="1315271"/>
    <lineage>
        <taxon>Bacteria</taxon>
        <taxon>Pseudomonadati</taxon>
        <taxon>Pseudomonadota</taxon>
        <taxon>Gammaproteobacteria</taxon>
        <taxon>Alteromonadales</taxon>
        <taxon>Pseudoalteromonadaceae</taxon>
        <taxon>Pseudoalteromonas</taxon>
    </lineage>
</organism>
<reference evidence="7" key="1">
    <citation type="journal article" date="2014" name="Int. J. Syst. Evol. Microbiol.">
        <title>Complete genome sequence of Corynebacterium casei LMG S-19264T (=DSM 44701T), isolated from a smear-ripened cheese.</title>
        <authorList>
            <consortium name="US DOE Joint Genome Institute (JGI-PGF)"/>
            <person name="Walter F."/>
            <person name="Albersmeier A."/>
            <person name="Kalinowski J."/>
            <person name="Ruckert C."/>
        </authorList>
    </citation>
    <scope>NUCLEOTIDE SEQUENCE</scope>
    <source>
        <strain evidence="7">NBRC 103034</strain>
    </source>
</reference>
<feature type="domain" description="OmpA-like" evidence="6">
    <location>
        <begin position="172"/>
        <end position="289"/>
    </location>
</feature>
<gene>
    <name evidence="7" type="ORF">GCM10007914_23850</name>
</gene>
<comment type="caution">
    <text evidence="7">The sequence shown here is derived from an EMBL/GenBank/DDBJ whole genome shotgun (WGS) entry which is preliminary data.</text>
</comment>
<dbReference type="CDD" id="cd07185">
    <property type="entry name" value="OmpA_C-like"/>
    <property type="match status" value="1"/>
</dbReference>
<dbReference type="Gene3D" id="2.60.40.2540">
    <property type="match status" value="1"/>
</dbReference>
<dbReference type="GO" id="GO:0009279">
    <property type="term" value="C:cell outer membrane"/>
    <property type="evidence" value="ECO:0007669"/>
    <property type="project" value="UniProtKB-SubCell"/>
</dbReference>
<dbReference type="InterPro" id="IPR050330">
    <property type="entry name" value="Bact_OuterMem_StrucFunc"/>
</dbReference>
<keyword evidence="8" id="KW-1185">Reference proteome</keyword>
<dbReference type="SUPFAM" id="SSF103088">
    <property type="entry name" value="OmpA-like"/>
    <property type="match status" value="1"/>
</dbReference>
<dbReference type="EMBL" id="BSNE01000014">
    <property type="protein sequence ID" value="GLQ03504.1"/>
    <property type="molecule type" value="Genomic_DNA"/>
</dbReference>
<feature type="chain" id="PRO_5041206248" description="OmpA-like domain-containing protein" evidence="5">
    <location>
        <begin position="25"/>
        <end position="290"/>
    </location>
</feature>
<keyword evidence="3" id="KW-0998">Cell outer membrane</keyword>
<dbReference type="InterPro" id="IPR006665">
    <property type="entry name" value="OmpA-like"/>
</dbReference>
<dbReference type="Pfam" id="PF00691">
    <property type="entry name" value="OmpA"/>
    <property type="match status" value="1"/>
</dbReference>